<gene>
    <name evidence="4" type="ORF">HOLleu_08469</name>
</gene>
<dbReference type="InterPro" id="IPR036734">
    <property type="entry name" value="Neur_chan_lig-bd_sf"/>
</dbReference>
<evidence type="ECO:0000313" key="4">
    <source>
        <dbReference type="EMBL" id="KAJ8045456.1"/>
    </source>
</evidence>
<name>A0A9Q1CIA4_HOLLE</name>
<feature type="transmembrane region" description="Helical" evidence="1">
    <location>
        <begin position="322"/>
        <end position="343"/>
    </location>
</feature>
<proteinExistence type="predicted"/>
<feature type="domain" description="Neurotransmitter-gated ion-channel ligand-binding" evidence="3">
    <location>
        <begin position="40"/>
        <end position="233"/>
    </location>
</feature>
<keyword evidence="5" id="KW-1185">Reference proteome</keyword>
<feature type="chain" id="PRO_5040119576" evidence="2">
    <location>
        <begin position="22"/>
        <end position="392"/>
    </location>
</feature>
<dbReference type="Proteomes" id="UP001152320">
    <property type="component" value="Chromosome 3"/>
</dbReference>
<dbReference type="PROSITE" id="PS51257">
    <property type="entry name" value="PROKAR_LIPOPROTEIN"/>
    <property type="match status" value="1"/>
</dbReference>
<dbReference type="EMBL" id="JAIZAY010000003">
    <property type="protein sequence ID" value="KAJ8045456.1"/>
    <property type="molecule type" value="Genomic_DNA"/>
</dbReference>
<keyword evidence="2" id="KW-0732">Signal</keyword>
<dbReference type="OrthoDB" id="5920062at2759"/>
<dbReference type="SUPFAM" id="SSF63712">
    <property type="entry name" value="Nicotinic receptor ligand binding domain-like"/>
    <property type="match status" value="1"/>
</dbReference>
<evidence type="ECO:0000256" key="2">
    <source>
        <dbReference type="SAM" id="SignalP"/>
    </source>
</evidence>
<accession>A0A9Q1CIA4</accession>
<keyword evidence="1" id="KW-1133">Transmembrane helix</keyword>
<dbReference type="InterPro" id="IPR006202">
    <property type="entry name" value="Neur_chan_lig-bd"/>
</dbReference>
<reference evidence="4" key="1">
    <citation type="submission" date="2021-10" db="EMBL/GenBank/DDBJ databases">
        <title>Tropical sea cucumber genome reveals ecological adaptation and Cuvierian tubules defense mechanism.</title>
        <authorList>
            <person name="Chen T."/>
        </authorList>
    </citation>
    <scope>NUCLEOTIDE SEQUENCE</scope>
    <source>
        <strain evidence="4">Nanhai2018</strain>
        <tissue evidence="4">Muscle</tissue>
    </source>
</reference>
<keyword evidence="1" id="KW-0472">Membrane</keyword>
<feature type="transmembrane region" description="Helical" evidence="1">
    <location>
        <begin position="272"/>
        <end position="289"/>
    </location>
</feature>
<sequence>MSFILKVLYLSWMLSIGCVLSQQPTNTAVDGDGAVELLDEETLIKHLRSNYHKKIAPAKPVVLKYGICPVKIVDVDVGRGLATIDVWLRHNWQDQRLVWDTTVYDADTLFFNVKDVFVPEMALYNGILTPTLPDPQLATSPEGNMIYFQPARAEIYCELPSLPFTNVICPIVIGPWSHNIQKTTLETFDPVVDTSFLQETGKCRIQETWAELHQSSYDCCPQSFGTMVLYLRINCSESEDFKAVYPFSPAAEARKSKPKKVPVYPESEEKCSLPLVITPFFVLLIFLLPQKATDRVFLGTIVFAALLLIWTSDVVPPDEERFIQLSAIVSISATFASLVPCRLSSTCKPANQMEEYGPKPSWCKNRVATMVDLMFFAAVAIVLGISSAGTFA</sequence>
<evidence type="ECO:0000259" key="3">
    <source>
        <dbReference type="Pfam" id="PF02931"/>
    </source>
</evidence>
<feature type="transmembrane region" description="Helical" evidence="1">
    <location>
        <begin position="296"/>
        <end position="316"/>
    </location>
</feature>
<dbReference type="GO" id="GO:0005230">
    <property type="term" value="F:extracellular ligand-gated monoatomic ion channel activity"/>
    <property type="evidence" value="ECO:0007669"/>
    <property type="project" value="InterPro"/>
</dbReference>
<dbReference type="Pfam" id="PF02931">
    <property type="entry name" value="Neur_chan_LBD"/>
    <property type="match status" value="1"/>
</dbReference>
<protein>
    <submittedName>
        <fullName evidence="4">Neuronal acetylcholine receptor subunit alpha-2</fullName>
    </submittedName>
</protein>
<keyword evidence="4" id="KW-0675">Receptor</keyword>
<comment type="caution">
    <text evidence="4">The sequence shown here is derived from an EMBL/GenBank/DDBJ whole genome shotgun (WGS) entry which is preliminary data.</text>
</comment>
<dbReference type="GO" id="GO:0016020">
    <property type="term" value="C:membrane"/>
    <property type="evidence" value="ECO:0007669"/>
    <property type="project" value="InterPro"/>
</dbReference>
<organism evidence="4 5">
    <name type="scientific">Holothuria leucospilota</name>
    <name type="common">Black long sea cucumber</name>
    <name type="synonym">Mertensiothuria leucospilota</name>
    <dbReference type="NCBI Taxonomy" id="206669"/>
    <lineage>
        <taxon>Eukaryota</taxon>
        <taxon>Metazoa</taxon>
        <taxon>Echinodermata</taxon>
        <taxon>Eleutherozoa</taxon>
        <taxon>Echinozoa</taxon>
        <taxon>Holothuroidea</taxon>
        <taxon>Aspidochirotacea</taxon>
        <taxon>Aspidochirotida</taxon>
        <taxon>Holothuriidae</taxon>
        <taxon>Holothuria</taxon>
    </lineage>
</organism>
<feature type="transmembrane region" description="Helical" evidence="1">
    <location>
        <begin position="373"/>
        <end position="391"/>
    </location>
</feature>
<keyword evidence="1" id="KW-0812">Transmembrane</keyword>
<dbReference type="Gene3D" id="2.70.170.10">
    <property type="entry name" value="Neurotransmitter-gated ion-channel ligand-binding domain"/>
    <property type="match status" value="1"/>
</dbReference>
<dbReference type="AlphaFoldDB" id="A0A9Q1CIA4"/>
<feature type="signal peptide" evidence="2">
    <location>
        <begin position="1"/>
        <end position="21"/>
    </location>
</feature>
<evidence type="ECO:0000313" key="5">
    <source>
        <dbReference type="Proteomes" id="UP001152320"/>
    </source>
</evidence>
<evidence type="ECO:0000256" key="1">
    <source>
        <dbReference type="SAM" id="Phobius"/>
    </source>
</evidence>